<gene>
    <name evidence="2" type="ORF">UABAM_05216</name>
</gene>
<dbReference type="InterPro" id="IPR010539">
    <property type="entry name" value="BaxI_1-like"/>
</dbReference>
<protein>
    <submittedName>
        <fullName evidence="2">Membrane protein</fullName>
    </submittedName>
</protein>
<feature type="transmembrane region" description="Helical" evidence="1">
    <location>
        <begin position="184"/>
        <end position="203"/>
    </location>
</feature>
<feature type="transmembrane region" description="Helical" evidence="1">
    <location>
        <begin position="82"/>
        <end position="105"/>
    </location>
</feature>
<feature type="transmembrane region" description="Helical" evidence="1">
    <location>
        <begin position="55"/>
        <end position="76"/>
    </location>
</feature>
<keyword evidence="3" id="KW-1185">Reference proteome</keyword>
<organism evidence="2 3">
    <name type="scientific">Uabimicrobium amorphum</name>
    <dbReference type="NCBI Taxonomy" id="2596890"/>
    <lineage>
        <taxon>Bacteria</taxon>
        <taxon>Pseudomonadati</taxon>
        <taxon>Planctomycetota</taxon>
        <taxon>Candidatus Uabimicrobiia</taxon>
        <taxon>Candidatus Uabimicrobiales</taxon>
        <taxon>Candidatus Uabimicrobiaceae</taxon>
        <taxon>Candidatus Uabimicrobium</taxon>
    </lineage>
</organism>
<dbReference type="Pfam" id="PF12811">
    <property type="entry name" value="BaxI_1"/>
    <property type="match status" value="1"/>
</dbReference>
<evidence type="ECO:0000256" key="1">
    <source>
        <dbReference type="SAM" id="Phobius"/>
    </source>
</evidence>
<evidence type="ECO:0000313" key="3">
    <source>
        <dbReference type="Proteomes" id="UP000326354"/>
    </source>
</evidence>
<feature type="transmembrane region" description="Helical" evidence="1">
    <location>
        <begin position="215"/>
        <end position="238"/>
    </location>
</feature>
<sequence length="249" mass="28602">MKSSNPILDARVFQNLEETQQKMELQGVANITIFSIILLMISTAFTWYTLARTQLIVIIGIVVVSAIVSLIMTAALRDNRKLAPSLVHVFPIVQGIFFASMAYAINRHYKGIIIQGIWLTYSTLFMLAIIYKFQYTKPRNSASLKITVTLLAIGFVYGTNFFIRKFTNVQIPYIHESSIAGIGFVLYAAIMAAYNLVLDFYFIAENTSDDAPKYMEHYCAFALNFSLIWLYIDILFLVDKYRRRFRLKF</sequence>
<evidence type="ECO:0000313" key="2">
    <source>
        <dbReference type="EMBL" id="BBM86828.1"/>
    </source>
</evidence>
<accession>A0A5S9F5P1</accession>
<proteinExistence type="predicted"/>
<dbReference type="OrthoDB" id="116480at2"/>
<dbReference type="Proteomes" id="UP000326354">
    <property type="component" value="Chromosome"/>
</dbReference>
<keyword evidence="1" id="KW-0472">Membrane</keyword>
<dbReference type="KEGG" id="uam:UABAM_05216"/>
<feature type="transmembrane region" description="Helical" evidence="1">
    <location>
        <begin position="143"/>
        <end position="163"/>
    </location>
</feature>
<dbReference type="PANTHER" id="PTHR41282:SF1">
    <property type="entry name" value="CONSERVED TRANSMEMBRANE PROTEIN-RELATED"/>
    <property type="match status" value="1"/>
</dbReference>
<dbReference type="EMBL" id="AP019860">
    <property type="protein sequence ID" value="BBM86828.1"/>
    <property type="molecule type" value="Genomic_DNA"/>
</dbReference>
<dbReference type="RefSeq" id="WP_151970867.1">
    <property type="nucleotide sequence ID" value="NZ_AP019860.1"/>
</dbReference>
<reference evidence="2 3" key="1">
    <citation type="submission" date="2019-08" db="EMBL/GenBank/DDBJ databases">
        <title>Complete genome sequence of Candidatus Uab amorphum.</title>
        <authorList>
            <person name="Shiratori T."/>
            <person name="Suzuki S."/>
            <person name="Kakizawa Y."/>
            <person name="Ishida K."/>
        </authorList>
    </citation>
    <scope>NUCLEOTIDE SEQUENCE [LARGE SCALE GENOMIC DNA]</scope>
    <source>
        <strain evidence="2 3">SRT547</strain>
    </source>
</reference>
<feature type="transmembrane region" description="Helical" evidence="1">
    <location>
        <begin position="112"/>
        <end position="131"/>
    </location>
</feature>
<name>A0A5S9F5P1_UABAM</name>
<dbReference type="PANTHER" id="PTHR41282">
    <property type="entry name" value="CONSERVED TRANSMEMBRANE PROTEIN-RELATED"/>
    <property type="match status" value="1"/>
</dbReference>
<dbReference type="AlphaFoldDB" id="A0A5S9F5P1"/>
<feature type="transmembrane region" description="Helical" evidence="1">
    <location>
        <begin position="28"/>
        <end position="48"/>
    </location>
</feature>
<keyword evidence="1" id="KW-1133">Transmembrane helix</keyword>
<keyword evidence="1" id="KW-0812">Transmembrane</keyword>